<name>A0A9P0F6W3_BEMTA</name>
<gene>
    <name evidence="1" type="ORF">BEMITA_LOCUS12810</name>
</gene>
<proteinExistence type="predicted"/>
<organism evidence="1 2">
    <name type="scientific">Bemisia tabaci</name>
    <name type="common">Sweetpotato whitefly</name>
    <name type="synonym">Aleurodes tabaci</name>
    <dbReference type="NCBI Taxonomy" id="7038"/>
    <lineage>
        <taxon>Eukaryota</taxon>
        <taxon>Metazoa</taxon>
        <taxon>Ecdysozoa</taxon>
        <taxon>Arthropoda</taxon>
        <taxon>Hexapoda</taxon>
        <taxon>Insecta</taxon>
        <taxon>Pterygota</taxon>
        <taxon>Neoptera</taxon>
        <taxon>Paraneoptera</taxon>
        <taxon>Hemiptera</taxon>
        <taxon>Sternorrhyncha</taxon>
        <taxon>Aleyrodoidea</taxon>
        <taxon>Aleyrodidae</taxon>
        <taxon>Aleyrodinae</taxon>
        <taxon>Bemisia</taxon>
    </lineage>
</organism>
<dbReference type="Proteomes" id="UP001152759">
    <property type="component" value="Chromosome 8"/>
</dbReference>
<reference evidence="1" key="1">
    <citation type="submission" date="2021-12" db="EMBL/GenBank/DDBJ databases">
        <authorList>
            <person name="King R."/>
        </authorList>
    </citation>
    <scope>NUCLEOTIDE SEQUENCE</scope>
</reference>
<evidence type="ECO:0000313" key="1">
    <source>
        <dbReference type="EMBL" id="CAH0394523.1"/>
    </source>
</evidence>
<dbReference type="AlphaFoldDB" id="A0A9P0F6W3"/>
<protein>
    <submittedName>
        <fullName evidence="1">Uncharacterized protein</fullName>
    </submittedName>
</protein>
<sequence>MRKRWIIFSQKVQNDPTYFIGGSEDVGRTMLDRLVALQLLLCYWLATVLPPPSIFGYASTLSPDQSYNLHQSLAKADQSGNGIVRRKQVGGRGGGGGLW</sequence>
<accession>A0A9P0F6W3</accession>
<dbReference type="EMBL" id="OU963869">
    <property type="protein sequence ID" value="CAH0394523.1"/>
    <property type="molecule type" value="Genomic_DNA"/>
</dbReference>
<evidence type="ECO:0000313" key="2">
    <source>
        <dbReference type="Proteomes" id="UP001152759"/>
    </source>
</evidence>
<keyword evidence="2" id="KW-1185">Reference proteome</keyword>